<keyword evidence="2" id="KW-0808">Transferase</keyword>
<proteinExistence type="predicted"/>
<dbReference type="Proteomes" id="UP000469523">
    <property type="component" value="Unassembled WGS sequence"/>
</dbReference>
<gene>
    <name evidence="2" type="ORF">FYJ83_02675</name>
</gene>
<dbReference type="Gene3D" id="3.40.630.30">
    <property type="match status" value="1"/>
</dbReference>
<name>A0A6N7XEG4_9FIRM</name>
<feature type="domain" description="N-acetyltransferase" evidence="1">
    <location>
        <begin position="8"/>
        <end position="169"/>
    </location>
</feature>
<dbReference type="InterPro" id="IPR000182">
    <property type="entry name" value="GNAT_dom"/>
</dbReference>
<dbReference type="CDD" id="cd04301">
    <property type="entry name" value="NAT_SF"/>
    <property type="match status" value="1"/>
</dbReference>
<keyword evidence="3" id="KW-1185">Reference proteome</keyword>
<dbReference type="PROSITE" id="PS51186">
    <property type="entry name" value="GNAT"/>
    <property type="match status" value="1"/>
</dbReference>
<dbReference type="GO" id="GO:0016747">
    <property type="term" value="F:acyltransferase activity, transferring groups other than amino-acyl groups"/>
    <property type="evidence" value="ECO:0007669"/>
    <property type="project" value="InterPro"/>
</dbReference>
<protein>
    <submittedName>
        <fullName evidence="2">GNAT family N-acetyltransferase</fullName>
    </submittedName>
</protein>
<organism evidence="2 3">
    <name type="scientific">Tissierella pigra</name>
    <dbReference type="NCBI Taxonomy" id="2607614"/>
    <lineage>
        <taxon>Bacteria</taxon>
        <taxon>Bacillati</taxon>
        <taxon>Bacillota</taxon>
        <taxon>Tissierellia</taxon>
        <taxon>Tissierellales</taxon>
        <taxon>Tissierellaceae</taxon>
        <taxon>Tissierella</taxon>
    </lineage>
</organism>
<dbReference type="InterPro" id="IPR016181">
    <property type="entry name" value="Acyl_CoA_acyltransferase"/>
</dbReference>
<sequence length="169" mass="19920">MVSMMNKFILETVKEDLFEKVLKIYNTNQEYFQISMNNKPSMESVIEDKNGTPPDSCLENKSYKLIKLNGVDIGVIDYIVNYPDEDTIYIGLFMVDGNFHRNGYGREFIEEFITNIENQGFNRIRLGVLNENRKAFEFWISLGFKVVKEVTSTIHPERNWKIKVMERRI</sequence>
<dbReference type="RefSeq" id="WP_154438795.1">
    <property type="nucleotide sequence ID" value="NZ_JAHLPJ010000001.1"/>
</dbReference>
<evidence type="ECO:0000259" key="1">
    <source>
        <dbReference type="PROSITE" id="PS51186"/>
    </source>
</evidence>
<dbReference type="AlphaFoldDB" id="A0A6N7XEG4"/>
<dbReference type="Pfam" id="PF00583">
    <property type="entry name" value="Acetyltransf_1"/>
    <property type="match status" value="1"/>
</dbReference>
<evidence type="ECO:0000313" key="2">
    <source>
        <dbReference type="EMBL" id="MSU00369.1"/>
    </source>
</evidence>
<dbReference type="SUPFAM" id="SSF55729">
    <property type="entry name" value="Acyl-CoA N-acyltransferases (Nat)"/>
    <property type="match status" value="1"/>
</dbReference>
<comment type="caution">
    <text evidence="2">The sequence shown here is derived from an EMBL/GenBank/DDBJ whole genome shotgun (WGS) entry which is preliminary data.</text>
</comment>
<reference evidence="2 3" key="1">
    <citation type="submission" date="2019-09" db="EMBL/GenBank/DDBJ databases">
        <title>In-depth cultivation of the pig gut microbiome towards novel bacterial diversity and tailored functional studies.</title>
        <authorList>
            <person name="Wylensek D."/>
            <person name="Hitch T.C.A."/>
            <person name="Clavel T."/>
        </authorList>
    </citation>
    <scope>NUCLEOTIDE SEQUENCE [LARGE SCALE GENOMIC DNA]</scope>
    <source>
        <strain evidence="2 3">WCA3-693-APC-4?</strain>
    </source>
</reference>
<evidence type="ECO:0000313" key="3">
    <source>
        <dbReference type="Proteomes" id="UP000469523"/>
    </source>
</evidence>
<dbReference type="EMBL" id="VUNQ01000003">
    <property type="protein sequence ID" value="MSU00369.1"/>
    <property type="molecule type" value="Genomic_DNA"/>
</dbReference>
<accession>A0A6N7XEG4</accession>